<dbReference type="InterPro" id="IPR018620">
    <property type="entry name" value="Ubiquitin3-bd_protein_But2_C"/>
</dbReference>
<evidence type="ECO:0000259" key="3">
    <source>
        <dbReference type="Pfam" id="PF09792"/>
    </source>
</evidence>
<feature type="signal peptide" evidence="2">
    <location>
        <begin position="1"/>
        <end position="17"/>
    </location>
</feature>
<dbReference type="AlphaFoldDB" id="A0A6A6BHG4"/>
<name>A0A6A6BHG4_9PEZI</name>
<keyword evidence="1" id="KW-0472">Membrane</keyword>
<dbReference type="PANTHER" id="PTHR39613:SF1">
    <property type="entry name" value="ANCHORED CELL WALL PROTEIN, PUTATIVE (AFU_ORTHOLOGUE AFUA_4G08960)-RELATED"/>
    <property type="match status" value="1"/>
</dbReference>
<dbReference type="RefSeq" id="XP_033398396.1">
    <property type="nucleotide sequence ID" value="XM_033540417.1"/>
</dbReference>
<organism evidence="4 5">
    <name type="scientific">Aplosporella prunicola CBS 121167</name>
    <dbReference type="NCBI Taxonomy" id="1176127"/>
    <lineage>
        <taxon>Eukaryota</taxon>
        <taxon>Fungi</taxon>
        <taxon>Dikarya</taxon>
        <taxon>Ascomycota</taxon>
        <taxon>Pezizomycotina</taxon>
        <taxon>Dothideomycetes</taxon>
        <taxon>Dothideomycetes incertae sedis</taxon>
        <taxon>Botryosphaeriales</taxon>
        <taxon>Aplosporellaceae</taxon>
        <taxon>Aplosporella</taxon>
    </lineage>
</organism>
<dbReference type="Proteomes" id="UP000799438">
    <property type="component" value="Unassembled WGS sequence"/>
</dbReference>
<gene>
    <name evidence="4" type="ORF">K452DRAFT_287099</name>
</gene>
<accession>A0A6A6BHG4</accession>
<evidence type="ECO:0000256" key="2">
    <source>
        <dbReference type="SAM" id="SignalP"/>
    </source>
</evidence>
<dbReference type="Pfam" id="PF09792">
    <property type="entry name" value="But2"/>
    <property type="match status" value="1"/>
</dbReference>
<dbReference type="PANTHER" id="PTHR39613">
    <property type="entry name" value="ANCHORED CELL WALL PROTEIN, PUTATIVE (AFU_ORTHOLOGUE AFUA_4G08960)-RELATED"/>
    <property type="match status" value="1"/>
</dbReference>
<keyword evidence="5" id="KW-1185">Reference proteome</keyword>
<evidence type="ECO:0000313" key="4">
    <source>
        <dbReference type="EMBL" id="KAF2142684.1"/>
    </source>
</evidence>
<dbReference type="OrthoDB" id="4657524at2759"/>
<evidence type="ECO:0000256" key="1">
    <source>
        <dbReference type="SAM" id="Phobius"/>
    </source>
</evidence>
<proteinExistence type="predicted"/>
<sequence length="159" mass="17058">MAYLLPAFLSFVSLTTATPLTPRADPVCPTNDYLPAPGSFVWPQLMVPVSAANPDTAYGTVYSPRITPNDFCTIFNLYLPQSAAGKTCSLEFLFPSQDQLRSSSYVFEGPGHFNFTGFALGAGAELDTTWNKQPPAGSSAFALSLPLFALVSFALLFSI</sequence>
<feature type="transmembrane region" description="Helical" evidence="1">
    <location>
        <begin position="136"/>
        <end position="157"/>
    </location>
</feature>
<keyword evidence="1" id="KW-0812">Transmembrane</keyword>
<keyword evidence="2" id="KW-0732">Signal</keyword>
<feature type="domain" description="Ubiquitin 3 binding protein But2 C-terminal" evidence="3">
    <location>
        <begin position="43"/>
        <end position="138"/>
    </location>
</feature>
<keyword evidence="1" id="KW-1133">Transmembrane helix</keyword>
<evidence type="ECO:0000313" key="5">
    <source>
        <dbReference type="Proteomes" id="UP000799438"/>
    </source>
</evidence>
<reference evidence="4" key="1">
    <citation type="journal article" date="2020" name="Stud. Mycol.">
        <title>101 Dothideomycetes genomes: a test case for predicting lifestyles and emergence of pathogens.</title>
        <authorList>
            <person name="Haridas S."/>
            <person name="Albert R."/>
            <person name="Binder M."/>
            <person name="Bloem J."/>
            <person name="Labutti K."/>
            <person name="Salamov A."/>
            <person name="Andreopoulos B."/>
            <person name="Baker S."/>
            <person name="Barry K."/>
            <person name="Bills G."/>
            <person name="Bluhm B."/>
            <person name="Cannon C."/>
            <person name="Castanera R."/>
            <person name="Culley D."/>
            <person name="Daum C."/>
            <person name="Ezra D."/>
            <person name="Gonzalez J."/>
            <person name="Henrissat B."/>
            <person name="Kuo A."/>
            <person name="Liang C."/>
            <person name="Lipzen A."/>
            <person name="Lutzoni F."/>
            <person name="Magnuson J."/>
            <person name="Mondo S."/>
            <person name="Nolan M."/>
            <person name="Ohm R."/>
            <person name="Pangilinan J."/>
            <person name="Park H.-J."/>
            <person name="Ramirez L."/>
            <person name="Alfaro M."/>
            <person name="Sun H."/>
            <person name="Tritt A."/>
            <person name="Yoshinaga Y."/>
            <person name="Zwiers L.-H."/>
            <person name="Turgeon B."/>
            <person name="Goodwin S."/>
            <person name="Spatafora J."/>
            <person name="Crous P."/>
            <person name="Grigoriev I."/>
        </authorList>
    </citation>
    <scope>NUCLEOTIDE SEQUENCE</scope>
    <source>
        <strain evidence="4">CBS 121167</strain>
    </source>
</reference>
<feature type="chain" id="PRO_5025372598" description="Ubiquitin 3 binding protein But2 C-terminal domain-containing protein" evidence="2">
    <location>
        <begin position="18"/>
        <end position="159"/>
    </location>
</feature>
<protein>
    <recommendedName>
        <fullName evidence="3">Ubiquitin 3 binding protein But2 C-terminal domain-containing protein</fullName>
    </recommendedName>
</protein>
<dbReference type="GeneID" id="54297913"/>
<dbReference type="EMBL" id="ML995484">
    <property type="protein sequence ID" value="KAF2142684.1"/>
    <property type="molecule type" value="Genomic_DNA"/>
</dbReference>